<feature type="domain" description="Core-binding (CB)" evidence="6">
    <location>
        <begin position="93"/>
        <end position="185"/>
    </location>
</feature>
<dbReference type="Pfam" id="PF00589">
    <property type="entry name" value="Phage_integrase"/>
    <property type="match status" value="1"/>
</dbReference>
<dbReference type="InterPro" id="IPR010998">
    <property type="entry name" value="Integrase_recombinase_N"/>
</dbReference>
<dbReference type="CDD" id="cd00397">
    <property type="entry name" value="DNA_BRE_C"/>
    <property type="match status" value="1"/>
</dbReference>
<dbReference type="GO" id="GO:0003677">
    <property type="term" value="F:DNA binding"/>
    <property type="evidence" value="ECO:0007669"/>
    <property type="project" value="UniProtKB-UniRule"/>
</dbReference>
<organism evidence="7 8">
    <name type="scientific">Tenacibaculum finnmarkense genomovar ulcerans</name>
    <dbReference type="NCBI Taxonomy" id="2781388"/>
    <lineage>
        <taxon>Bacteria</taxon>
        <taxon>Pseudomonadati</taxon>
        <taxon>Bacteroidota</taxon>
        <taxon>Flavobacteriia</taxon>
        <taxon>Flavobacteriales</taxon>
        <taxon>Flavobacteriaceae</taxon>
        <taxon>Tenacibaculum</taxon>
        <taxon>Tenacibaculum finnmarkense</taxon>
    </lineage>
</organism>
<keyword evidence="1" id="KW-0229">DNA integration</keyword>
<dbReference type="InterPro" id="IPR013762">
    <property type="entry name" value="Integrase-like_cat_sf"/>
</dbReference>
<dbReference type="Gene3D" id="1.10.150.130">
    <property type="match status" value="1"/>
</dbReference>
<dbReference type="PROSITE" id="PS51898">
    <property type="entry name" value="TYR_RECOMBINASE"/>
    <property type="match status" value="1"/>
</dbReference>
<dbReference type="GO" id="GO:0006310">
    <property type="term" value="P:DNA recombination"/>
    <property type="evidence" value="ECO:0007669"/>
    <property type="project" value="UniProtKB-KW"/>
</dbReference>
<feature type="domain" description="Tyr recombinase" evidence="5">
    <location>
        <begin position="206"/>
        <end position="390"/>
    </location>
</feature>
<evidence type="ECO:0000256" key="2">
    <source>
        <dbReference type="ARBA" id="ARBA00023125"/>
    </source>
</evidence>
<dbReference type="InterPro" id="IPR044068">
    <property type="entry name" value="CB"/>
</dbReference>
<protein>
    <submittedName>
        <fullName evidence="7">Site-specific recombinase, phage integrase family</fullName>
    </submittedName>
</protein>
<dbReference type="AlphaFoldDB" id="A0A2I2MBK2"/>
<dbReference type="InterPro" id="IPR011010">
    <property type="entry name" value="DNA_brk_join_enz"/>
</dbReference>
<name>A0A2I2MBK2_9FLAO</name>
<keyword evidence="3" id="KW-0233">DNA recombination</keyword>
<reference evidence="7 8" key="1">
    <citation type="submission" date="2017-11" db="EMBL/GenBank/DDBJ databases">
        <authorList>
            <person name="Duchaud E."/>
        </authorList>
    </citation>
    <scope>NUCLEOTIDE SEQUENCE [LARGE SCALE GENOMIC DNA]</scope>
    <source>
        <strain evidence="7 8">TNO010</strain>
    </source>
</reference>
<gene>
    <name evidence="7" type="ORF">TNO010_400072</name>
</gene>
<evidence type="ECO:0000313" key="8">
    <source>
        <dbReference type="Proteomes" id="UP000490060"/>
    </source>
</evidence>
<accession>A0A2I2MBK2</accession>
<dbReference type="EMBL" id="OENE01000035">
    <property type="protein sequence ID" value="SOU89497.1"/>
    <property type="molecule type" value="Genomic_DNA"/>
</dbReference>
<evidence type="ECO:0000313" key="7">
    <source>
        <dbReference type="EMBL" id="SOU89497.1"/>
    </source>
</evidence>
<sequence length="392" mass="46259">MQKSQTSKNIIPFIDYVPAELRENNRWEIIFYAKDPYETNPTKQLKRKRHRVKPMPNIRERRKHAKHIVANLNKKLQIGWTPFIQDDNTKLFTKLFDVFDIYIRQIEQQVDKDSLRSDTLRAYRSYISNMKAFMIETNRKECFIVDFKEGLCREFLDMIFYERNNSARTHNNYLAFIGVFTRWAVKRRYLKVDFTSLISKIKQGDKKRTIIPKEAREQIFNYLTETNPAYATLCKAAFYCLIRRTEFTKLKVADVILKNGIINVPAEASKNRKSQIVTIPLELINDLAIHLRTANNTDYLFSADDFKPGIAILNPKKISDVWIKTRKHLKFNDTYHWYSLKDTGITNYLQLGIPTIDVKNQARHYSISQTEQYLPKHILKAVGNIQSAKLNF</sequence>
<evidence type="ECO:0000259" key="5">
    <source>
        <dbReference type="PROSITE" id="PS51898"/>
    </source>
</evidence>
<dbReference type="SUPFAM" id="SSF56349">
    <property type="entry name" value="DNA breaking-rejoining enzymes"/>
    <property type="match status" value="1"/>
</dbReference>
<dbReference type="PROSITE" id="PS51900">
    <property type="entry name" value="CB"/>
    <property type="match status" value="1"/>
</dbReference>
<keyword evidence="2 4" id="KW-0238">DNA-binding</keyword>
<evidence type="ECO:0000256" key="3">
    <source>
        <dbReference type="ARBA" id="ARBA00023172"/>
    </source>
</evidence>
<dbReference type="Gene3D" id="1.10.443.10">
    <property type="entry name" value="Intergrase catalytic core"/>
    <property type="match status" value="1"/>
</dbReference>
<proteinExistence type="predicted"/>
<dbReference type="Proteomes" id="UP000490060">
    <property type="component" value="Unassembled WGS sequence"/>
</dbReference>
<dbReference type="GO" id="GO:0015074">
    <property type="term" value="P:DNA integration"/>
    <property type="evidence" value="ECO:0007669"/>
    <property type="project" value="UniProtKB-KW"/>
</dbReference>
<evidence type="ECO:0000256" key="1">
    <source>
        <dbReference type="ARBA" id="ARBA00022908"/>
    </source>
</evidence>
<dbReference type="RefSeq" id="WP_172505736.1">
    <property type="nucleotide sequence ID" value="NZ_OENE01000035.1"/>
</dbReference>
<dbReference type="InterPro" id="IPR025269">
    <property type="entry name" value="SAM-like_dom"/>
</dbReference>
<evidence type="ECO:0000259" key="6">
    <source>
        <dbReference type="PROSITE" id="PS51900"/>
    </source>
</evidence>
<evidence type="ECO:0000256" key="4">
    <source>
        <dbReference type="PROSITE-ProRule" id="PRU01248"/>
    </source>
</evidence>
<dbReference type="InterPro" id="IPR002104">
    <property type="entry name" value="Integrase_catalytic"/>
</dbReference>
<dbReference type="Pfam" id="PF13102">
    <property type="entry name" value="Phage_int_SAM_5"/>
    <property type="match status" value="1"/>
</dbReference>